<dbReference type="InterPro" id="IPR000326">
    <property type="entry name" value="PAP2/HPO"/>
</dbReference>
<proteinExistence type="predicted"/>
<feature type="transmembrane region" description="Helical" evidence="4">
    <location>
        <begin position="203"/>
        <end position="221"/>
    </location>
</feature>
<evidence type="ECO:0000256" key="3">
    <source>
        <dbReference type="ARBA" id="ARBA00047594"/>
    </source>
</evidence>
<dbReference type="SMART" id="SM00014">
    <property type="entry name" value="acidPPc"/>
    <property type="match status" value="1"/>
</dbReference>
<evidence type="ECO:0000256" key="4">
    <source>
        <dbReference type="SAM" id="Phobius"/>
    </source>
</evidence>
<evidence type="ECO:0000313" key="7">
    <source>
        <dbReference type="Proteomes" id="UP001595462"/>
    </source>
</evidence>
<comment type="catalytic activity">
    <reaction evidence="3">
        <text>di-trans,octa-cis-undecaprenyl diphosphate + H2O = di-trans,octa-cis-undecaprenyl phosphate + phosphate + H(+)</text>
        <dbReference type="Rhea" id="RHEA:28094"/>
        <dbReference type="ChEBI" id="CHEBI:15377"/>
        <dbReference type="ChEBI" id="CHEBI:15378"/>
        <dbReference type="ChEBI" id="CHEBI:43474"/>
        <dbReference type="ChEBI" id="CHEBI:58405"/>
        <dbReference type="ChEBI" id="CHEBI:60392"/>
        <dbReference type="EC" id="3.6.1.27"/>
    </reaction>
</comment>
<feature type="transmembrane region" description="Helical" evidence="4">
    <location>
        <begin position="259"/>
        <end position="280"/>
    </location>
</feature>
<feature type="domain" description="Phosphatidic acid phosphatase type 2/haloperoxidase" evidence="5">
    <location>
        <begin position="162"/>
        <end position="274"/>
    </location>
</feature>
<dbReference type="Gene3D" id="1.20.144.10">
    <property type="entry name" value="Phosphatidic acid phosphatase type 2/haloperoxidase"/>
    <property type="match status" value="1"/>
</dbReference>
<keyword evidence="7" id="KW-1185">Reference proteome</keyword>
<evidence type="ECO:0000256" key="2">
    <source>
        <dbReference type="ARBA" id="ARBA00032707"/>
    </source>
</evidence>
<feature type="transmembrane region" description="Helical" evidence="4">
    <location>
        <begin position="78"/>
        <end position="98"/>
    </location>
</feature>
<feature type="transmembrane region" description="Helical" evidence="4">
    <location>
        <begin position="161"/>
        <end position="183"/>
    </location>
</feature>
<dbReference type="PANTHER" id="PTHR14969:SF13">
    <property type="entry name" value="AT30094P"/>
    <property type="match status" value="1"/>
</dbReference>
<name>A0ABV7EQQ4_9GAMM</name>
<dbReference type="CDD" id="cd03392">
    <property type="entry name" value="PAP2_like_2"/>
    <property type="match status" value="1"/>
</dbReference>
<dbReference type="EMBL" id="JBHRSS010000003">
    <property type="protein sequence ID" value="MFC3103710.1"/>
    <property type="molecule type" value="Genomic_DNA"/>
</dbReference>
<keyword evidence="4" id="KW-0472">Membrane</keyword>
<feature type="transmembrane region" description="Helical" evidence="4">
    <location>
        <begin position="129"/>
        <end position="154"/>
    </location>
</feature>
<evidence type="ECO:0000256" key="1">
    <source>
        <dbReference type="ARBA" id="ARBA00012374"/>
    </source>
</evidence>
<reference evidence="7" key="1">
    <citation type="journal article" date="2019" name="Int. J. Syst. Evol. Microbiol.">
        <title>The Global Catalogue of Microorganisms (GCM) 10K type strain sequencing project: providing services to taxonomists for standard genome sequencing and annotation.</title>
        <authorList>
            <consortium name="The Broad Institute Genomics Platform"/>
            <consortium name="The Broad Institute Genome Sequencing Center for Infectious Disease"/>
            <person name="Wu L."/>
            <person name="Ma J."/>
        </authorList>
    </citation>
    <scope>NUCLEOTIDE SEQUENCE [LARGE SCALE GENOMIC DNA]</scope>
    <source>
        <strain evidence="7">KCTC 52640</strain>
    </source>
</reference>
<dbReference type="EC" id="3.6.1.27" evidence="1"/>
<organism evidence="6 7">
    <name type="scientific">Salinisphaera aquimarina</name>
    <dbReference type="NCBI Taxonomy" id="2094031"/>
    <lineage>
        <taxon>Bacteria</taxon>
        <taxon>Pseudomonadati</taxon>
        <taxon>Pseudomonadota</taxon>
        <taxon>Gammaproteobacteria</taxon>
        <taxon>Salinisphaerales</taxon>
        <taxon>Salinisphaeraceae</taxon>
        <taxon>Salinisphaera</taxon>
    </lineage>
</organism>
<sequence length="292" mass="31877">MTSLPFWQLLLALIGLLVVGHILAWWIWRALVFSGPVLGRGISGMAKRRRLLHWFQRRLPATSHFVARRLAVDRFSGLPLTLMAALAVYLMFLGGGLLEDLFEGEELTAFDQQVNAALSVLRDPTFLKLVGIITALANLETLIAITIVATGFLWADRRSRYIPGLLLTVIGSQTITYIGKYAINRDRPDFLTFATASTPSFPSGHATGAIAVYGFIIYAIARDLPGARQRFELAYWGCALIAMIAASRAVLSVHFASDIAAGLLVGGFWLLSGFALTEYLNERGVGRIPPGG</sequence>
<dbReference type="Proteomes" id="UP001595462">
    <property type="component" value="Unassembled WGS sequence"/>
</dbReference>
<accession>A0ABV7EQQ4</accession>
<dbReference type="RefSeq" id="WP_380687997.1">
    <property type="nucleotide sequence ID" value="NZ_JBHRSS010000003.1"/>
</dbReference>
<keyword evidence="4" id="KW-0812">Transmembrane</keyword>
<feature type="transmembrane region" description="Helical" evidence="4">
    <location>
        <begin position="6"/>
        <end position="28"/>
    </location>
</feature>
<feature type="transmembrane region" description="Helical" evidence="4">
    <location>
        <begin position="233"/>
        <end position="253"/>
    </location>
</feature>
<gene>
    <name evidence="6" type="ORF">ACFOSU_07380</name>
</gene>
<dbReference type="InterPro" id="IPR036938">
    <property type="entry name" value="PAP2/HPO_sf"/>
</dbReference>
<evidence type="ECO:0000313" key="6">
    <source>
        <dbReference type="EMBL" id="MFC3103710.1"/>
    </source>
</evidence>
<comment type="caution">
    <text evidence="6">The sequence shown here is derived from an EMBL/GenBank/DDBJ whole genome shotgun (WGS) entry which is preliminary data.</text>
</comment>
<evidence type="ECO:0000259" key="5">
    <source>
        <dbReference type="SMART" id="SM00014"/>
    </source>
</evidence>
<dbReference type="PANTHER" id="PTHR14969">
    <property type="entry name" value="SPHINGOSINE-1-PHOSPHATE PHOSPHOHYDROLASE"/>
    <property type="match status" value="1"/>
</dbReference>
<protein>
    <recommendedName>
        <fullName evidence="1">undecaprenyl-diphosphate phosphatase</fullName>
        <ecNumber evidence="1">3.6.1.27</ecNumber>
    </recommendedName>
    <alternativeName>
        <fullName evidence="2">Undecaprenyl pyrophosphate phosphatase</fullName>
    </alternativeName>
</protein>
<dbReference type="Pfam" id="PF01569">
    <property type="entry name" value="PAP2"/>
    <property type="match status" value="1"/>
</dbReference>
<keyword evidence="4" id="KW-1133">Transmembrane helix</keyword>
<dbReference type="SUPFAM" id="SSF48317">
    <property type="entry name" value="Acid phosphatase/Vanadium-dependent haloperoxidase"/>
    <property type="match status" value="1"/>
</dbReference>